<dbReference type="InterPro" id="IPR024079">
    <property type="entry name" value="MetalloPept_cat_dom_sf"/>
</dbReference>
<dbReference type="EMBL" id="SJPH01000005">
    <property type="protein sequence ID" value="TWT42851.1"/>
    <property type="molecule type" value="Genomic_DNA"/>
</dbReference>
<comment type="caution">
    <text evidence="2">The sequence shown here is derived from an EMBL/GenBank/DDBJ whole genome shotgun (WGS) entry which is preliminary data.</text>
</comment>
<protein>
    <recommendedName>
        <fullName evidence="4">Peptidase M10 metallopeptidase domain-containing protein</fullName>
    </recommendedName>
</protein>
<feature type="chain" id="PRO_5022821118" description="Peptidase M10 metallopeptidase domain-containing protein" evidence="1">
    <location>
        <begin position="24"/>
        <end position="314"/>
    </location>
</feature>
<name>A0A5C5VYM9_9BACT</name>
<keyword evidence="3" id="KW-1185">Reference proteome</keyword>
<keyword evidence="1" id="KW-0732">Signal</keyword>
<proteinExistence type="predicted"/>
<dbReference type="Pfam" id="PF13582">
    <property type="entry name" value="Reprolysin_3"/>
    <property type="match status" value="1"/>
</dbReference>
<dbReference type="AlphaFoldDB" id="A0A5C5VYM9"/>
<accession>A0A5C5VYM9</accession>
<evidence type="ECO:0008006" key="4">
    <source>
        <dbReference type="Google" id="ProtNLM"/>
    </source>
</evidence>
<organism evidence="2 3">
    <name type="scientific">Botrimarina hoheduenensis</name>
    <dbReference type="NCBI Taxonomy" id="2528000"/>
    <lineage>
        <taxon>Bacteria</taxon>
        <taxon>Pseudomonadati</taxon>
        <taxon>Planctomycetota</taxon>
        <taxon>Planctomycetia</taxon>
        <taxon>Pirellulales</taxon>
        <taxon>Lacipirellulaceae</taxon>
        <taxon>Botrimarina</taxon>
    </lineage>
</organism>
<reference evidence="2 3" key="1">
    <citation type="submission" date="2019-02" db="EMBL/GenBank/DDBJ databases">
        <title>Deep-cultivation of Planctomycetes and their phenomic and genomic characterization uncovers novel biology.</title>
        <authorList>
            <person name="Wiegand S."/>
            <person name="Jogler M."/>
            <person name="Boedeker C."/>
            <person name="Pinto D."/>
            <person name="Vollmers J."/>
            <person name="Rivas-Marin E."/>
            <person name="Kohn T."/>
            <person name="Peeters S.H."/>
            <person name="Heuer A."/>
            <person name="Rast P."/>
            <person name="Oberbeckmann S."/>
            <person name="Bunk B."/>
            <person name="Jeske O."/>
            <person name="Meyerdierks A."/>
            <person name="Storesund J.E."/>
            <person name="Kallscheuer N."/>
            <person name="Luecker S."/>
            <person name="Lage O.M."/>
            <person name="Pohl T."/>
            <person name="Merkel B.J."/>
            <person name="Hornburger P."/>
            <person name="Mueller R.-W."/>
            <person name="Bruemmer F."/>
            <person name="Labrenz M."/>
            <person name="Spormann A.M."/>
            <person name="Op Den Camp H."/>
            <person name="Overmann J."/>
            <person name="Amann R."/>
            <person name="Jetten M.S.M."/>
            <person name="Mascher T."/>
            <person name="Medema M.H."/>
            <person name="Devos D.P."/>
            <person name="Kaster A.-K."/>
            <person name="Ovreas L."/>
            <person name="Rohde M."/>
            <person name="Galperin M.Y."/>
            <person name="Jogler C."/>
        </authorList>
    </citation>
    <scope>NUCLEOTIDE SEQUENCE [LARGE SCALE GENOMIC DNA]</scope>
    <source>
        <strain evidence="2 3">Pla111</strain>
    </source>
</reference>
<dbReference type="OrthoDB" id="272883at2"/>
<evidence type="ECO:0000313" key="3">
    <source>
        <dbReference type="Proteomes" id="UP000318995"/>
    </source>
</evidence>
<gene>
    <name evidence="2" type="ORF">Pla111_24890</name>
</gene>
<feature type="signal peptide" evidence="1">
    <location>
        <begin position="1"/>
        <end position="23"/>
    </location>
</feature>
<dbReference type="GO" id="GO:0008237">
    <property type="term" value="F:metallopeptidase activity"/>
    <property type="evidence" value="ECO:0007669"/>
    <property type="project" value="InterPro"/>
</dbReference>
<evidence type="ECO:0000256" key="1">
    <source>
        <dbReference type="SAM" id="SignalP"/>
    </source>
</evidence>
<sequence precursor="true">MLFMSRCTAFCFLAVAMTSCATAAVIVNSALPITKVVRVRLIRAAEDNGTNVANAFGSGSTKAYIEDQIDRIWAQAGIDIEFDTETPIYNSAFALRGNNGSGTRPQSDFNLIRNGAAAAGLTSTNANTLNMIMVDVVPGFAPLGNLSSAGLASLGGNGITGYAGDTLLTYNNGRDVIASVMAHEIGHNLGLQHTANSLANLMSPGGSTEQLSSSQIATALSSRFVFNLPPPLPGDYNGDNLVGVADYTVWRDGLGTPAEIGSYDEWASNYGDVRSTAVPEPAACALACVMALVGISRQSRAGIRRHPAAADAVG</sequence>
<dbReference type="Proteomes" id="UP000318995">
    <property type="component" value="Unassembled WGS sequence"/>
</dbReference>
<dbReference type="SUPFAM" id="SSF55486">
    <property type="entry name" value="Metalloproteases ('zincins'), catalytic domain"/>
    <property type="match status" value="1"/>
</dbReference>
<evidence type="ECO:0000313" key="2">
    <source>
        <dbReference type="EMBL" id="TWT42851.1"/>
    </source>
</evidence>
<dbReference type="Gene3D" id="3.40.390.10">
    <property type="entry name" value="Collagenase (Catalytic Domain)"/>
    <property type="match status" value="1"/>
</dbReference>
<dbReference type="PROSITE" id="PS51257">
    <property type="entry name" value="PROKAR_LIPOPROTEIN"/>
    <property type="match status" value="1"/>
</dbReference>